<dbReference type="Proteomes" id="UP000000653">
    <property type="component" value="Chromosome"/>
</dbReference>
<accession>A0A0H2Z873</accession>
<dbReference type="SMR" id="A0A0H2Z873"/>
<dbReference type="Gene3D" id="3.40.50.1820">
    <property type="entry name" value="alpha/beta hydrolase"/>
    <property type="match status" value="1"/>
</dbReference>
<evidence type="ECO:0000259" key="1">
    <source>
        <dbReference type="Pfam" id="PF00975"/>
    </source>
</evidence>
<dbReference type="SUPFAM" id="SSF53474">
    <property type="entry name" value="alpha/beta-Hydrolases"/>
    <property type="match status" value="1"/>
</dbReference>
<organism evidence="2 3">
    <name type="scientific">Pseudomonas aeruginosa (strain UCBPP-PA14)</name>
    <dbReference type="NCBI Taxonomy" id="208963"/>
    <lineage>
        <taxon>Bacteria</taxon>
        <taxon>Pseudomonadati</taxon>
        <taxon>Pseudomonadota</taxon>
        <taxon>Gammaproteobacteria</taxon>
        <taxon>Pseudomonadales</taxon>
        <taxon>Pseudomonadaceae</taxon>
        <taxon>Pseudomonas</taxon>
    </lineage>
</organism>
<reference evidence="2 3" key="1">
    <citation type="journal article" date="2006" name="Genome Biol.">
        <title>Genomic analysis reveals that Pseudomonas aeruginosa virulence is combinatorial.</title>
        <authorList>
            <person name="Lee D.G."/>
            <person name="Urbach J.M."/>
            <person name="Wu G."/>
            <person name="Liberati N.T."/>
            <person name="Feinbaum R.L."/>
            <person name="Miyata S."/>
            <person name="Diggins L.T."/>
            <person name="He J."/>
            <person name="Saucier M."/>
            <person name="Deziel E."/>
            <person name="Friedman L."/>
            <person name="Li L."/>
            <person name="Grills G."/>
            <person name="Montgomery K."/>
            <person name="Kucherlapati R."/>
            <person name="Rahme L.G."/>
            <person name="Ausubel F.M."/>
        </authorList>
    </citation>
    <scope>NUCLEOTIDE SEQUENCE [LARGE SCALE GENOMIC DNA]</scope>
    <source>
        <strain evidence="2 3">UCBPP-PA14</strain>
    </source>
</reference>
<evidence type="ECO:0000313" key="3">
    <source>
        <dbReference type="Proteomes" id="UP000000653"/>
    </source>
</evidence>
<evidence type="ECO:0000313" key="2">
    <source>
        <dbReference type="EMBL" id="ABJ10403.1"/>
    </source>
</evidence>
<dbReference type="InterPro" id="IPR029058">
    <property type="entry name" value="AB_hydrolase_fold"/>
</dbReference>
<protein>
    <recommendedName>
        <fullName evidence="1">Thioesterase domain-containing protein</fullName>
    </recommendedName>
</protein>
<dbReference type="Pfam" id="PF00975">
    <property type="entry name" value="Thioesterase"/>
    <property type="match status" value="1"/>
</dbReference>
<sequence length="204" mass="23529">MLILLPDFIGHPSCFRGLLARLGATDCRLVDYHRLDAYASIEALASQVLDGLAEEPDWLIGYSFGGLVGYEMARQLPASRLLMIDSHLPWPALRRMPPSEQYQRWLSAEMREWIALMSELGELREEVLLRNVELFGRWQPRHRLARASWVRCRDDAGRDPAAERWCDLIERLDTFPCERPHHLALQDPAVIDFIVHTVSKESVQ</sequence>
<dbReference type="KEGG" id="pau:PA14_48550"/>
<dbReference type="RefSeq" id="WP_003109228.1">
    <property type="nucleotide sequence ID" value="NC_008463.1"/>
</dbReference>
<dbReference type="BioCyc" id="PAER208963:G1G74-4073-MONOMER"/>
<dbReference type="EMBL" id="CP000438">
    <property type="protein sequence ID" value="ABJ10403.1"/>
    <property type="molecule type" value="Genomic_DNA"/>
</dbReference>
<gene>
    <name evidence="2" type="ordered locus">PA14_48550</name>
</gene>
<dbReference type="HOGENOM" id="CLU_1342279_0_0_6"/>
<feature type="domain" description="Thioesterase" evidence="1">
    <location>
        <begin position="2"/>
        <end position="149"/>
    </location>
</feature>
<proteinExistence type="predicted"/>
<dbReference type="AlphaFoldDB" id="A0A0H2Z873"/>
<dbReference type="InterPro" id="IPR001031">
    <property type="entry name" value="Thioesterase"/>
</dbReference>
<name>A0A0H2Z873_PSEAB</name>